<evidence type="ECO:0000256" key="1">
    <source>
        <dbReference type="ARBA" id="ARBA00022617"/>
    </source>
</evidence>
<comment type="caution">
    <text evidence="6">The sequence shown here is derived from an EMBL/GenBank/DDBJ whole genome shotgun (WGS) entry which is preliminary data.</text>
</comment>
<dbReference type="Pfam" id="PF00173">
    <property type="entry name" value="Cyt-b5"/>
    <property type="match status" value="1"/>
</dbReference>
<organism evidence="6 7">
    <name type="scientific">Chaetoceros tenuissimus</name>
    <dbReference type="NCBI Taxonomy" id="426638"/>
    <lineage>
        <taxon>Eukaryota</taxon>
        <taxon>Sar</taxon>
        <taxon>Stramenopiles</taxon>
        <taxon>Ochrophyta</taxon>
        <taxon>Bacillariophyta</taxon>
        <taxon>Coscinodiscophyceae</taxon>
        <taxon>Chaetocerotophycidae</taxon>
        <taxon>Chaetocerotales</taxon>
        <taxon>Chaetocerotaceae</taxon>
        <taxon>Chaetoceros</taxon>
    </lineage>
</organism>
<feature type="domain" description="Cytochrome b5 heme-binding" evidence="5">
    <location>
        <begin position="207"/>
        <end position="283"/>
    </location>
</feature>
<dbReference type="EMBL" id="BLLK01000022">
    <property type="protein sequence ID" value="GFH46075.1"/>
    <property type="molecule type" value="Genomic_DNA"/>
</dbReference>
<accession>A0AAD3CJ36</accession>
<dbReference type="SMART" id="SM01117">
    <property type="entry name" value="Cyt-b5"/>
    <property type="match status" value="1"/>
</dbReference>
<evidence type="ECO:0000313" key="7">
    <source>
        <dbReference type="Proteomes" id="UP001054902"/>
    </source>
</evidence>
<comment type="similarity">
    <text evidence="4">Belongs to the cytochrome b5 family.</text>
</comment>
<evidence type="ECO:0000259" key="5">
    <source>
        <dbReference type="PROSITE" id="PS50255"/>
    </source>
</evidence>
<name>A0AAD3CJ36_9STRA</name>
<evidence type="ECO:0000256" key="3">
    <source>
        <dbReference type="ARBA" id="ARBA00023004"/>
    </source>
</evidence>
<dbReference type="GO" id="GO:0020037">
    <property type="term" value="F:heme binding"/>
    <property type="evidence" value="ECO:0007669"/>
    <property type="project" value="TreeGrafter"/>
</dbReference>
<dbReference type="InterPro" id="IPR036400">
    <property type="entry name" value="Cyt_B5-like_heme/steroid_sf"/>
</dbReference>
<protein>
    <recommendedName>
        <fullName evidence="5">Cytochrome b5 heme-binding domain-containing protein</fullName>
    </recommendedName>
</protein>
<proteinExistence type="inferred from homology"/>
<keyword evidence="7" id="KW-1185">Reference proteome</keyword>
<dbReference type="AlphaFoldDB" id="A0AAD3CJ36"/>
<keyword evidence="1" id="KW-0349">Heme</keyword>
<dbReference type="PANTHER" id="PTHR19359">
    <property type="entry name" value="CYTOCHROME B5"/>
    <property type="match status" value="1"/>
</dbReference>
<dbReference type="Proteomes" id="UP001054902">
    <property type="component" value="Unassembled WGS sequence"/>
</dbReference>
<dbReference type="PROSITE" id="PS50255">
    <property type="entry name" value="CYTOCHROME_B5_2"/>
    <property type="match status" value="1"/>
</dbReference>
<gene>
    <name evidence="6" type="ORF">CTEN210_02549</name>
</gene>
<dbReference type="PANTHER" id="PTHR19359:SF146">
    <property type="entry name" value="B5, PUTATIVE-RELATED"/>
    <property type="match status" value="1"/>
</dbReference>
<sequence>MFRRINTTLILADGDLDRDAIVERGGWRVPCLCRYLVAEDDSQGNQYVGRILAGYGMSENKIMEAGDDEKEKRLRIWNGTIKKFLRVHNNNRVHIVFAYAIIRLPTLNAIAINFHFTSTMCQPMLSTQNMRSVPESCHEPLHLESSQSLPELICEHEECKKCVFCNDGKCREADSKSCMKKRLQQEKLGQTVSTSPFQFQNTPKTNEVLISPCQLARHNNKDSAWLLCGNIVYDVTALIPQHPGGEKSILKKAGTTQDCSKDMQFHSSRARKMLEKKKIGILCSCDRKNVDNQGESCIIS</sequence>
<evidence type="ECO:0000256" key="2">
    <source>
        <dbReference type="ARBA" id="ARBA00022723"/>
    </source>
</evidence>
<dbReference type="InterPro" id="IPR001199">
    <property type="entry name" value="Cyt_B5-like_heme/steroid-bd"/>
</dbReference>
<dbReference type="GO" id="GO:0016020">
    <property type="term" value="C:membrane"/>
    <property type="evidence" value="ECO:0007669"/>
    <property type="project" value="TreeGrafter"/>
</dbReference>
<evidence type="ECO:0000313" key="6">
    <source>
        <dbReference type="EMBL" id="GFH46075.1"/>
    </source>
</evidence>
<dbReference type="InterPro" id="IPR050668">
    <property type="entry name" value="Cytochrome_b5"/>
</dbReference>
<dbReference type="SUPFAM" id="SSF55856">
    <property type="entry name" value="Cytochrome b5-like heme/steroid binding domain"/>
    <property type="match status" value="1"/>
</dbReference>
<dbReference type="Gene3D" id="3.10.120.10">
    <property type="entry name" value="Cytochrome b5-like heme/steroid binding domain"/>
    <property type="match status" value="1"/>
</dbReference>
<evidence type="ECO:0000256" key="4">
    <source>
        <dbReference type="ARBA" id="ARBA00038168"/>
    </source>
</evidence>
<dbReference type="PRINTS" id="PR00363">
    <property type="entry name" value="CYTOCHROMEB5"/>
</dbReference>
<reference evidence="6 7" key="1">
    <citation type="journal article" date="2021" name="Sci. Rep.">
        <title>The genome of the diatom Chaetoceros tenuissimus carries an ancient integrated fragment of an extant virus.</title>
        <authorList>
            <person name="Hongo Y."/>
            <person name="Kimura K."/>
            <person name="Takaki Y."/>
            <person name="Yoshida Y."/>
            <person name="Baba S."/>
            <person name="Kobayashi G."/>
            <person name="Nagasaki K."/>
            <person name="Hano T."/>
            <person name="Tomaru Y."/>
        </authorList>
    </citation>
    <scope>NUCLEOTIDE SEQUENCE [LARGE SCALE GENOMIC DNA]</scope>
    <source>
        <strain evidence="6 7">NIES-3715</strain>
    </source>
</reference>
<keyword evidence="3" id="KW-0408">Iron</keyword>
<dbReference type="GO" id="GO:0046872">
    <property type="term" value="F:metal ion binding"/>
    <property type="evidence" value="ECO:0007669"/>
    <property type="project" value="UniProtKB-KW"/>
</dbReference>
<keyword evidence="2" id="KW-0479">Metal-binding</keyword>